<feature type="compositionally biased region" description="Low complexity" evidence="1">
    <location>
        <begin position="62"/>
        <end position="78"/>
    </location>
</feature>
<name>A0A7Y2PCK7_SPHPI</name>
<reference evidence="3 4" key="1">
    <citation type="submission" date="2020-05" db="EMBL/GenBank/DDBJ databases">
        <title>Draft Genome Sequences of Sphingomonas sp. Isolated from the International Space Station.</title>
        <authorList>
            <person name="Bijlani S."/>
            <person name="Singh N.K."/>
            <person name="Mason C.E."/>
            <person name="Wang C.C."/>
            <person name="Venkateswaran K."/>
        </authorList>
    </citation>
    <scope>NUCLEOTIDE SEQUENCE [LARGE SCALE GENOMIC DNA]</scope>
    <source>
        <strain evidence="3 4">FKI-L5-BR-P1</strain>
    </source>
</reference>
<evidence type="ECO:0000313" key="4">
    <source>
        <dbReference type="Proteomes" id="UP000550136"/>
    </source>
</evidence>
<proteinExistence type="predicted"/>
<evidence type="ECO:0000256" key="2">
    <source>
        <dbReference type="SAM" id="SignalP"/>
    </source>
</evidence>
<feature type="region of interest" description="Disordered" evidence="1">
    <location>
        <begin position="47"/>
        <end position="78"/>
    </location>
</feature>
<gene>
    <name evidence="3" type="ORF">HKX06_14455</name>
</gene>
<evidence type="ECO:0000256" key="1">
    <source>
        <dbReference type="SAM" id="MobiDB-lite"/>
    </source>
</evidence>
<dbReference type="Proteomes" id="UP000550136">
    <property type="component" value="Unassembled WGS sequence"/>
</dbReference>
<protein>
    <submittedName>
        <fullName evidence="3">Conjugal transfer protein TraN</fullName>
    </submittedName>
</protein>
<organism evidence="3 4">
    <name type="scientific">Sphingomonas paucimobilis</name>
    <name type="common">Pseudomonas paucimobilis</name>
    <dbReference type="NCBI Taxonomy" id="13689"/>
    <lineage>
        <taxon>Bacteria</taxon>
        <taxon>Pseudomonadati</taxon>
        <taxon>Pseudomonadota</taxon>
        <taxon>Alphaproteobacteria</taxon>
        <taxon>Sphingomonadales</taxon>
        <taxon>Sphingomonadaceae</taxon>
        <taxon>Sphingomonas</taxon>
    </lineage>
</organism>
<sequence length="661" mass="71151">MAGGRAILAGFAALLAVPVALEAQTSGQAQTQSGGGYYDMGDYTYFNQRTAPTPTPTPTPKPSVTSAPALSVTQAPSQSTAQAAVRAQAVQQPSAQIQGQPYVFPKGDLDKARADAKALAKPARASAASLPTSTPLTNVPGYSPAVNPAEAYADDPDGLTAAGNAAVGSNEAWKMVTDPDRVKVTLAPNEITRAQDVEKDPNSYLDGQSMGATDGSCKPLPPSGSTGYYEASCNSGTKVEEGEAICRTPLVVDVIPGSTKYIYTCENWVGRRPMSNDNTARRCTPAFTQPVAQGICRERSRATVLYNVCRQGTITKCYEPDVEEGEEITYECDSPAVQRYYATETTGQVVNERRNEAMCNAATSGKTCELKGETCVDPDPTTRTIDGVQVTRACWNWERTYTCTSMIQTSDCASLAGNPKCSYVRDECLDDPQDGPCKVSTKVYKCPLPDKQDDAKQYICGDDVYCINGDCEPVEREASTEFKDAVVGLHALGQANAEFNENTLTLFSGTRETCNKKIFGASNCCSGKGVPLLTPWLCSSAEKQLDEKDDKGLCHKLGSYCSDKVLGICVTSKDAYCCFASKLTRILQEQGRPQLGKPWGSAKKGTCEGFTIDEFSRLNLSVMDFSEVVAEFTDAAKLPDELATSTMIQQRIKDYYETRKP</sequence>
<dbReference type="InterPro" id="IPR014121">
    <property type="entry name" value="TraN_Ftype"/>
</dbReference>
<dbReference type="RefSeq" id="WP_170170875.1">
    <property type="nucleotide sequence ID" value="NZ_JABEOU010000038.1"/>
</dbReference>
<comment type="caution">
    <text evidence="3">The sequence shown here is derived from an EMBL/GenBank/DDBJ whole genome shotgun (WGS) entry which is preliminary data.</text>
</comment>
<feature type="signal peptide" evidence="2">
    <location>
        <begin position="1"/>
        <end position="22"/>
    </location>
</feature>
<dbReference type="EMBL" id="JABEOU010000038">
    <property type="protein sequence ID" value="NNG58569.1"/>
    <property type="molecule type" value="Genomic_DNA"/>
</dbReference>
<dbReference type="AlphaFoldDB" id="A0A7Y2PCK7"/>
<dbReference type="Pfam" id="PF06986">
    <property type="entry name" value="F_T4SS_TraN"/>
    <property type="match status" value="1"/>
</dbReference>
<feature type="chain" id="PRO_5030979054" evidence="2">
    <location>
        <begin position="23"/>
        <end position="661"/>
    </location>
</feature>
<feature type="region of interest" description="Disordered" evidence="1">
    <location>
        <begin position="198"/>
        <end position="219"/>
    </location>
</feature>
<keyword evidence="2" id="KW-0732">Signal</keyword>
<evidence type="ECO:0000313" key="3">
    <source>
        <dbReference type="EMBL" id="NNG58569.1"/>
    </source>
</evidence>
<accession>A0A7Y2PCK7</accession>